<reference evidence="3 4" key="1">
    <citation type="journal article" date="2009" name="Nature">
        <title>Evolution of pathogenicity and sexual reproduction in eight Candida genomes.</title>
        <authorList>
            <person name="Butler G."/>
            <person name="Rasmussen M.D."/>
            <person name="Lin M.F."/>
            <person name="Santos M.A."/>
            <person name="Sakthikumar S."/>
            <person name="Munro C.A."/>
            <person name="Rheinbay E."/>
            <person name="Grabherr M."/>
            <person name="Forche A."/>
            <person name="Reedy J.L."/>
            <person name="Agrafioti I."/>
            <person name="Arnaud M.B."/>
            <person name="Bates S."/>
            <person name="Brown A.J."/>
            <person name="Brunke S."/>
            <person name="Costanzo M.C."/>
            <person name="Fitzpatrick D.A."/>
            <person name="de Groot P.W."/>
            <person name="Harris D."/>
            <person name="Hoyer L.L."/>
            <person name="Hube B."/>
            <person name="Klis F.M."/>
            <person name="Kodira C."/>
            <person name="Lennard N."/>
            <person name="Logue M.E."/>
            <person name="Martin R."/>
            <person name="Neiman A.M."/>
            <person name="Nikolaou E."/>
            <person name="Quail M.A."/>
            <person name="Quinn J."/>
            <person name="Santos M.C."/>
            <person name="Schmitzberger F.F."/>
            <person name="Sherlock G."/>
            <person name="Shah P."/>
            <person name="Silverstein K.A."/>
            <person name="Skrzypek M.S."/>
            <person name="Soll D."/>
            <person name="Staggs R."/>
            <person name="Stansfield I."/>
            <person name="Stumpf M.P."/>
            <person name="Sudbery P.E."/>
            <person name="Srikantha T."/>
            <person name="Zeng Q."/>
            <person name="Berman J."/>
            <person name="Berriman M."/>
            <person name="Heitman J."/>
            <person name="Gow N.A."/>
            <person name="Lorenz M.C."/>
            <person name="Birren B.W."/>
            <person name="Kellis M."/>
            <person name="Cuomo C.A."/>
        </authorList>
    </citation>
    <scope>NUCLEOTIDE SEQUENCE [LARGE SCALE GENOMIC DNA]</scope>
    <source>
        <strain evidence="4">ATCC 6260 / CBS 566 / DSM 6381 / JCM 1539 / NBRC 10279 / NRRL Y-324</strain>
    </source>
</reference>
<dbReference type="eggNOG" id="ENOG502QTI4">
    <property type="taxonomic scope" value="Eukaryota"/>
</dbReference>
<feature type="region of interest" description="Disordered" evidence="1">
    <location>
        <begin position="1"/>
        <end position="169"/>
    </location>
</feature>
<feature type="transmembrane region" description="Helical" evidence="2">
    <location>
        <begin position="203"/>
        <end position="222"/>
    </location>
</feature>
<feature type="compositionally biased region" description="Basic and acidic residues" evidence="1">
    <location>
        <begin position="1"/>
        <end position="14"/>
    </location>
</feature>
<dbReference type="InParanoid" id="A5DCI1"/>
<evidence type="ECO:0000256" key="2">
    <source>
        <dbReference type="SAM" id="Phobius"/>
    </source>
</evidence>
<sequence length="403" mass="45999">METPKSEKSLHDVSETSEMTQVAPQEPEALSELSEEKLKPNFRSTPSPMDITPVQSRGRESEEVLFSDSDVGSSHSLDLKHIKSYNSEPSSPGTPITFEIPSRSSSPRARRSSSKDGFSDTRSPETPRTPRNKDGETPKPKKRHRRKSTRSEISDKSARSKTEYVSSGYTSTPATGKIFRNLLLLEENLRQQVIQQRAMRRKYLTFLAILCSLSASIAHQLYFVEKTPTGTKRVILQFSLLALLVTLMLYHLSGEYQKTIVLPRRFLSSTNKGLRQFNIRLVKIKIPLSDSIIDLVREMSLFVVNLLLISFHRLNPAMIQNRDSKLEVFLVSCQSQCQPRIGITDVKLVLNARMFNTDIREGWELYRSEFWIHEGVRRRTSMMAFADEKKKKAGTESRADKKE</sequence>
<keyword evidence="2" id="KW-0812">Transmembrane</keyword>
<dbReference type="Proteomes" id="UP000001997">
    <property type="component" value="Unassembled WGS sequence"/>
</dbReference>
<proteinExistence type="predicted"/>
<dbReference type="GO" id="GO:0004721">
    <property type="term" value="F:phosphoprotein phosphatase activity"/>
    <property type="evidence" value="ECO:0007669"/>
    <property type="project" value="TreeGrafter"/>
</dbReference>
<dbReference type="EMBL" id="CH408155">
    <property type="protein sequence ID" value="EDK36888.2"/>
    <property type="molecule type" value="Genomic_DNA"/>
</dbReference>
<keyword evidence="2" id="KW-1133">Transmembrane helix</keyword>
<dbReference type="FunCoup" id="A5DCI1">
    <property type="interactions" value="31"/>
</dbReference>
<dbReference type="AlphaFoldDB" id="A5DCI1"/>
<dbReference type="PANTHER" id="PTHR28249">
    <property type="entry name" value="SPORULATION-SPECIFIC PROTEIN SPO7"/>
    <property type="match status" value="1"/>
</dbReference>
<keyword evidence="2" id="KW-0472">Membrane</keyword>
<dbReference type="STRING" id="294746.A5DCI1"/>
<feature type="compositionally biased region" description="Basic and acidic residues" evidence="1">
    <location>
        <begin position="149"/>
        <end position="162"/>
    </location>
</feature>
<feature type="compositionally biased region" description="Polar residues" evidence="1">
    <location>
        <begin position="84"/>
        <end position="94"/>
    </location>
</feature>
<gene>
    <name evidence="3" type="ORF">PGUG_00986</name>
</gene>
<dbReference type="InterPro" id="IPR005605">
    <property type="entry name" value="Spo7"/>
</dbReference>
<organism evidence="3 4">
    <name type="scientific">Meyerozyma guilliermondii (strain ATCC 6260 / CBS 566 / DSM 6381 / JCM 1539 / NBRC 10279 / NRRL Y-324)</name>
    <name type="common">Yeast</name>
    <name type="synonym">Candida guilliermondii</name>
    <dbReference type="NCBI Taxonomy" id="294746"/>
    <lineage>
        <taxon>Eukaryota</taxon>
        <taxon>Fungi</taxon>
        <taxon>Dikarya</taxon>
        <taxon>Ascomycota</taxon>
        <taxon>Saccharomycotina</taxon>
        <taxon>Pichiomycetes</taxon>
        <taxon>Debaryomycetaceae</taxon>
        <taxon>Meyerozyma</taxon>
    </lineage>
</organism>
<dbReference type="HOGENOM" id="CLU_030111_0_0_1"/>
<keyword evidence="4" id="KW-1185">Reference proteome</keyword>
<dbReference type="RefSeq" id="XP_001487609.2">
    <property type="nucleotide sequence ID" value="XM_001487559.1"/>
</dbReference>
<accession>A5DCI1</accession>
<evidence type="ECO:0000313" key="4">
    <source>
        <dbReference type="Proteomes" id="UP000001997"/>
    </source>
</evidence>
<dbReference type="GO" id="GO:0071595">
    <property type="term" value="C:Nem1-Spo7 phosphatase complex"/>
    <property type="evidence" value="ECO:0007669"/>
    <property type="project" value="TreeGrafter"/>
</dbReference>
<dbReference type="GeneID" id="5129260"/>
<name>A5DCI1_PICGU</name>
<evidence type="ECO:0000256" key="1">
    <source>
        <dbReference type="SAM" id="MobiDB-lite"/>
    </source>
</evidence>
<feature type="compositionally biased region" description="Basic and acidic residues" evidence="1">
    <location>
        <begin position="113"/>
        <end position="125"/>
    </location>
</feature>
<protein>
    <recommendedName>
        <fullName evidence="5">Sporulation-specific protein SPO7</fullName>
    </recommendedName>
</protein>
<dbReference type="Pfam" id="PF03907">
    <property type="entry name" value="Spo7"/>
    <property type="match status" value="1"/>
</dbReference>
<feature type="transmembrane region" description="Helical" evidence="2">
    <location>
        <begin position="234"/>
        <end position="252"/>
    </location>
</feature>
<dbReference type="VEuPathDB" id="FungiDB:PGUG_00986"/>
<dbReference type="GO" id="GO:0006998">
    <property type="term" value="P:nuclear envelope organization"/>
    <property type="evidence" value="ECO:0007669"/>
    <property type="project" value="TreeGrafter"/>
</dbReference>
<evidence type="ECO:0008006" key="5">
    <source>
        <dbReference type="Google" id="ProtNLM"/>
    </source>
</evidence>
<dbReference type="OrthoDB" id="5599171at2759"/>
<dbReference type="GO" id="GO:0019888">
    <property type="term" value="F:protein phosphatase regulator activity"/>
    <property type="evidence" value="ECO:0007669"/>
    <property type="project" value="InterPro"/>
</dbReference>
<evidence type="ECO:0000313" key="3">
    <source>
        <dbReference type="EMBL" id="EDK36888.2"/>
    </source>
</evidence>
<dbReference type="KEGG" id="pgu:PGUG_00986"/>
<dbReference type="PANTHER" id="PTHR28249:SF1">
    <property type="entry name" value="SPORULATION-SPECIFIC PROTEIN SPO7"/>
    <property type="match status" value="1"/>
</dbReference>
<dbReference type="OMA" id="SEFWIHE"/>